<dbReference type="Proteomes" id="UP000316580">
    <property type="component" value="Unassembled WGS sequence"/>
</dbReference>
<comment type="caution">
    <text evidence="3">The sequence shown here is derived from an EMBL/GenBank/DDBJ whole genome shotgun (WGS) entry which is preliminary data.</text>
</comment>
<dbReference type="OMA" id="RIKINCN"/>
<proteinExistence type="predicted"/>
<protein>
    <submittedName>
        <fullName evidence="3">Uncharacterized protein</fullName>
    </submittedName>
</protein>
<keyword evidence="1" id="KW-0472">Membrane</keyword>
<reference evidence="2 4" key="2">
    <citation type="submission" date="2019-05" db="EMBL/GenBank/DDBJ databases">
        <title>Novel genomic isolates of S.pyogenes and S.dysgalactiae subsp. equisimilis associated to necrotising fasciitis (NSTI).</title>
        <authorList>
            <person name="Barrantes I."/>
        </authorList>
    </citation>
    <scope>NUCLEOTIDE SEQUENCE [LARGE SCALE GENOMIC DNA]</scope>
    <source>
        <strain evidence="2 4">SPY6028</strain>
    </source>
</reference>
<dbReference type="AlphaFoldDB" id="A0A5S4TPQ9"/>
<accession>A0A5S4TPQ9</accession>
<organism evidence="3 5">
    <name type="scientific">Streptococcus pyogenes</name>
    <dbReference type="NCBI Taxonomy" id="1314"/>
    <lineage>
        <taxon>Bacteria</taxon>
        <taxon>Bacillati</taxon>
        <taxon>Bacillota</taxon>
        <taxon>Bacilli</taxon>
        <taxon>Lactobacillales</taxon>
        <taxon>Streptococcaceae</taxon>
        <taxon>Streptococcus</taxon>
    </lineage>
</organism>
<keyword evidence="1" id="KW-1133">Transmembrane helix</keyword>
<evidence type="ECO:0000256" key="1">
    <source>
        <dbReference type="SAM" id="Phobius"/>
    </source>
</evidence>
<keyword evidence="1" id="KW-0812">Transmembrane</keyword>
<evidence type="ECO:0000313" key="4">
    <source>
        <dbReference type="Proteomes" id="UP000316580"/>
    </source>
</evidence>
<dbReference type="EMBL" id="VCID01000542">
    <property type="protein sequence ID" value="TNY46471.1"/>
    <property type="molecule type" value="Genomic_DNA"/>
</dbReference>
<reference evidence="3 5" key="1">
    <citation type="submission" date="2019-02" db="EMBL/GenBank/DDBJ databases">
        <title>Novel genomic isolates of S. pyogenes and S. dysgalactiae subsp. equisimilis associated to necrotising fasciitis (NSTI).</title>
        <authorList>
            <person name="Barrantes I."/>
        </authorList>
    </citation>
    <scope>NUCLEOTIDE SEQUENCE [LARGE SCALE GENOMIC DNA]</scope>
    <source>
        <strain evidence="3 5">SPY2028</strain>
    </source>
</reference>
<dbReference type="OrthoDB" id="2339795at2"/>
<evidence type="ECO:0000313" key="5">
    <source>
        <dbReference type="Proteomes" id="UP000324058"/>
    </source>
</evidence>
<sequence length="101" mass="11529">MNLENTKLRTKCPSCGKSIILTFHTRRCPKCFLDFKEDYVKRIFYDYESNVANSAFTKVGEKMTSAGEGMEKTGNTIQQIGCIIMLIPIVYILFQLISAFN</sequence>
<evidence type="ECO:0000313" key="3">
    <source>
        <dbReference type="EMBL" id="TYL00757.1"/>
    </source>
</evidence>
<dbReference type="STRING" id="1314.SD89_07170"/>
<dbReference type="RefSeq" id="WP_011106738.1">
    <property type="nucleotide sequence ID" value="NZ_AP014596.1"/>
</dbReference>
<feature type="transmembrane region" description="Helical" evidence="1">
    <location>
        <begin position="80"/>
        <end position="100"/>
    </location>
</feature>
<gene>
    <name evidence="3" type="ORF">E0F66_03810</name>
    <name evidence="2" type="ORF">FGO82_07750</name>
</gene>
<name>A0A5S4TPQ9_STRPY</name>
<dbReference type="Proteomes" id="UP000324058">
    <property type="component" value="Unassembled WGS sequence"/>
</dbReference>
<dbReference type="EMBL" id="SJLL01000002">
    <property type="protein sequence ID" value="TYL00757.1"/>
    <property type="molecule type" value="Genomic_DNA"/>
</dbReference>
<evidence type="ECO:0000313" key="2">
    <source>
        <dbReference type="EMBL" id="TNY46471.1"/>
    </source>
</evidence>